<dbReference type="RefSeq" id="WP_345556425.1">
    <property type="nucleotide sequence ID" value="NZ_BAABIK010000009.1"/>
</dbReference>
<comment type="caution">
    <text evidence="1">The sequence shown here is derived from an EMBL/GenBank/DDBJ whole genome shotgun (WGS) entry which is preliminary data.</text>
</comment>
<name>A0ABP9GEH5_9ACTN</name>
<evidence type="ECO:0000313" key="2">
    <source>
        <dbReference type="Proteomes" id="UP001499993"/>
    </source>
</evidence>
<dbReference type="InterPro" id="IPR046175">
    <property type="entry name" value="DUF6177"/>
</dbReference>
<dbReference type="EMBL" id="BAABIK010000009">
    <property type="protein sequence ID" value="GAA4939266.1"/>
    <property type="molecule type" value="Genomic_DNA"/>
</dbReference>
<sequence>MTVVADHPAVDTATEQAAVVVQDRDVVPLSSWLTDALSACGADDRSLQVLTSPDTRLTLPLRSVLQNPKARWVVEESDGSGYFDGFSGVPLAWDRRAGFVVGKSHRVQHGPTPTFMRPVREPGSQLWIDLRLRHKAREGLVLGTGIELLAQAFGGADPAGWGTSEPALSHWDTARLTALCRRRSPQSTWTVFTGPGTAQRPFIGTHRSTRVVEGVKEVVTFAVGYPEGVDPALERLRGVCREFADRGALTSMTVQRFAGRADLTYPPVWSGVPVPVGMAIGAETVAEIGIAHAEGAPAPGERVGPERAPAMWYPLGDGTDPEAWNAFRTLMAHLQPEGAGRAG</sequence>
<gene>
    <name evidence="1" type="ORF">GCM10023224_20900</name>
</gene>
<accession>A0ABP9GEH5</accession>
<protein>
    <submittedName>
        <fullName evidence="1">DUF6177 family protein</fullName>
    </submittedName>
</protein>
<keyword evidence="2" id="KW-1185">Reference proteome</keyword>
<dbReference type="Pfam" id="PF19674">
    <property type="entry name" value="DUF6177"/>
    <property type="match status" value="1"/>
</dbReference>
<evidence type="ECO:0000313" key="1">
    <source>
        <dbReference type="EMBL" id="GAA4939266.1"/>
    </source>
</evidence>
<reference evidence="2" key="1">
    <citation type="journal article" date="2019" name="Int. J. Syst. Evol. Microbiol.">
        <title>The Global Catalogue of Microorganisms (GCM) 10K type strain sequencing project: providing services to taxonomists for standard genome sequencing and annotation.</title>
        <authorList>
            <consortium name="The Broad Institute Genomics Platform"/>
            <consortium name="The Broad Institute Genome Sequencing Center for Infectious Disease"/>
            <person name="Wu L."/>
            <person name="Ma J."/>
        </authorList>
    </citation>
    <scope>NUCLEOTIDE SEQUENCE [LARGE SCALE GENOMIC DNA]</scope>
    <source>
        <strain evidence="2">JCM 18123</strain>
    </source>
</reference>
<proteinExistence type="predicted"/>
<organism evidence="1 2">
    <name type="scientific">Streptomonospora halophila</name>
    <dbReference type="NCBI Taxonomy" id="427369"/>
    <lineage>
        <taxon>Bacteria</taxon>
        <taxon>Bacillati</taxon>
        <taxon>Actinomycetota</taxon>
        <taxon>Actinomycetes</taxon>
        <taxon>Streptosporangiales</taxon>
        <taxon>Nocardiopsidaceae</taxon>
        <taxon>Streptomonospora</taxon>
    </lineage>
</organism>
<dbReference type="Proteomes" id="UP001499993">
    <property type="component" value="Unassembled WGS sequence"/>
</dbReference>